<proteinExistence type="predicted"/>
<comment type="caution">
    <text evidence="2">The sequence shown here is derived from an EMBL/GenBank/DDBJ whole genome shotgun (WGS) entry which is preliminary data.</text>
</comment>
<evidence type="ECO:0000256" key="1">
    <source>
        <dbReference type="SAM" id="MobiDB-lite"/>
    </source>
</evidence>
<feature type="compositionally biased region" description="Basic and acidic residues" evidence="1">
    <location>
        <begin position="8"/>
        <end position="21"/>
    </location>
</feature>
<name>A0A8B6HIJ7_MYTGA</name>
<reference evidence="2" key="1">
    <citation type="submission" date="2018-11" db="EMBL/GenBank/DDBJ databases">
        <authorList>
            <person name="Alioto T."/>
            <person name="Alioto T."/>
        </authorList>
    </citation>
    <scope>NUCLEOTIDE SEQUENCE</scope>
</reference>
<gene>
    <name evidence="2" type="ORF">MGAL_10B037723</name>
</gene>
<organism evidence="2 3">
    <name type="scientific">Mytilus galloprovincialis</name>
    <name type="common">Mediterranean mussel</name>
    <dbReference type="NCBI Taxonomy" id="29158"/>
    <lineage>
        <taxon>Eukaryota</taxon>
        <taxon>Metazoa</taxon>
        <taxon>Spiralia</taxon>
        <taxon>Lophotrochozoa</taxon>
        <taxon>Mollusca</taxon>
        <taxon>Bivalvia</taxon>
        <taxon>Autobranchia</taxon>
        <taxon>Pteriomorphia</taxon>
        <taxon>Mytilida</taxon>
        <taxon>Mytiloidea</taxon>
        <taxon>Mytilidae</taxon>
        <taxon>Mytilinae</taxon>
        <taxon>Mytilus</taxon>
    </lineage>
</organism>
<keyword evidence="3" id="KW-1185">Reference proteome</keyword>
<evidence type="ECO:0000313" key="3">
    <source>
        <dbReference type="Proteomes" id="UP000596742"/>
    </source>
</evidence>
<evidence type="ECO:0000313" key="2">
    <source>
        <dbReference type="EMBL" id="VDI79331.1"/>
    </source>
</evidence>
<protein>
    <recommendedName>
        <fullName evidence="4">Mab-21-like nucleotidyltransferase domain-containing protein</fullName>
    </recommendedName>
</protein>
<accession>A0A8B6HIJ7</accession>
<evidence type="ECO:0008006" key="4">
    <source>
        <dbReference type="Google" id="ProtNLM"/>
    </source>
</evidence>
<sequence>MDNTIRNQKKDDDENEYDHSPWSENELKEKYLFELLVKTVGTEIDIRIRQRLFIVQDMIGYLTDDDTQISSGSLAEELDLPGSDIDIMSVCNQVVVKRNARDTKYVKHYKQPKQQTIFVMETDYDYPGFTKLRLIAAGDTVDATHESIEMTTHGLYLSVNGFLKGMKEQMQHMHLIPHGPCLTFSDQDRDFAFCFRCTYLPYNAASWPMRYRRQLPSNFVIDKIEQYG</sequence>
<dbReference type="EMBL" id="UYJE01010058">
    <property type="protein sequence ID" value="VDI79331.1"/>
    <property type="molecule type" value="Genomic_DNA"/>
</dbReference>
<feature type="region of interest" description="Disordered" evidence="1">
    <location>
        <begin position="1"/>
        <end position="21"/>
    </location>
</feature>
<dbReference type="Proteomes" id="UP000596742">
    <property type="component" value="Unassembled WGS sequence"/>
</dbReference>
<dbReference type="AlphaFoldDB" id="A0A8B6HIJ7"/>